<comment type="caution">
    <text evidence="2">The sequence shown here is derived from an EMBL/GenBank/DDBJ whole genome shotgun (WGS) entry which is preliminary data.</text>
</comment>
<reference evidence="2" key="1">
    <citation type="submission" date="2023-03" db="EMBL/GenBank/DDBJ databases">
        <title>Actinoallomurus iriomotensis NBRC 103684.</title>
        <authorList>
            <person name="Ichikawa N."/>
            <person name="Sato H."/>
            <person name="Tonouchi N."/>
        </authorList>
    </citation>
    <scope>NUCLEOTIDE SEQUENCE</scope>
    <source>
        <strain evidence="2">NBRC 103684</strain>
    </source>
</reference>
<sequence>MPSSMVWVLCTDEGREVSFELGVWREDGPVTAEDAGDRYEQVAEQEPPGGEPDQQVAAFHQELTSRFPDLDDLPDEDDSSPWMDYLDLSADGVFMKIAFSRVEEMVPYVIELAAEHGLVCYDPQEHVVHNPPR</sequence>
<evidence type="ECO:0000313" key="2">
    <source>
        <dbReference type="EMBL" id="GLY87914.1"/>
    </source>
</evidence>
<dbReference type="EMBL" id="BSTK01000009">
    <property type="protein sequence ID" value="GLY87914.1"/>
    <property type="molecule type" value="Genomic_DNA"/>
</dbReference>
<keyword evidence="3" id="KW-1185">Reference proteome</keyword>
<name>A0A9W6S6D2_9ACTN</name>
<protein>
    <submittedName>
        <fullName evidence="2">Uncharacterized protein</fullName>
    </submittedName>
</protein>
<organism evidence="2 3">
    <name type="scientific">Actinoallomurus iriomotensis</name>
    <dbReference type="NCBI Taxonomy" id="478107"/>
    <lineage>
        <taxon>Bacteria</taxon>
        <taxon>Bacillati</taxon>
        <taxon>Actinomycetota</taxon>
        <taxon>Actinomycetes</taxon>
        <taxon>Streptosporangiales</taxon>
        <taxon>Thermomonosporaceae</taxon>
        <taxon>Actinoallomurus</taxon>
    </lineage>
</organism>
<evidence type="ECO:0000256" key="1">
    <source>
        <dbReference type="SAM" id="MobiDB-lite"/>
    </source>
</evidence>
<accession>A0A9W6S6D2</accession>
<dbReference type="AlphaFoldDB" id="A0A9W6S6D2"/>
<feature type="region of interest" description="Disordered" evidence="1">
    <location>
        <begin position="30"/>
        <end position="53"/>
    </location>
</feature>
<dbReference type="Proteomes" id="UP001165074">
    <property type="component" value="Unassembled WGS sequence"/>
</dbReference>
<gene>
    <name evidence="2" type="ORF">Airi02_058430</name>
</gene>
<proteinExistence type="predicted"/>
<evidence type="ECO:0000313" key="3">
    <source>
        <dbReference type="Proteomes" id="UP001165074"/>
    </source>
</evidence>